<evidence type="ECO:0000313" key="5">
    <source>
        <dbReference type="EMBL" id="KAK7270775.1"/>
    </source>
</evidence>
<protein>
    <submittedName>
        <fullName evidence="5">Uncharacterized protein</fullName>
    </submittedName>
</protein>
<comment type="caution">
    <text evidence="5">The sequence shown here is derived from an EMBL/GenBank/DDBJ whole genome shotgun (WGS) entry which is preliminary data.</text>
</comment>
<feature type="chain" id="PRO_5042917867" evidence="4">
    <location>
        <begin position="28"/>
        <end position="215"/>
    </location>
</feature>
<feature type="signal peptide" evidence="4">
    <location>
        <begin position="1"/>
        <end position="27"/>
    </location>
</feature>
<keyword evidence="4" id="KW-0732">Signal</keyword>
<accession>A0AAN9IBE8</accession>
<evidence type="ECO:0000313" key="6">
    <source>
        <dbReference type="Proteomes" id="UP001359559"/>
    </source>
</evidence>
<keyword evidence="1" id="KW-0646">Protease inhibitor</keyword>
<dbReference type="InterPro" id="IPR002160">
    <property type="entry name" value="Prot_inh_Kunz-lg"/>
</dbReference>
<dbReference type="PRINTS" id="PR00291">
    <property type="entry name" value="KUNITZINHBTR"/>
</dbReference>
<organism evidence="5 6">
    <name type="scientific">Clitoria ternatea</name>
    <name type="common">Butterfly pea</name>
    <dbReference type="NCBI Taxonomy" id="43366"/>
    <lineage>
        <taxon>Eukaryota</taxon>
        <taxon>Viridiplantae</taxon>
        <taxon>Streptophyta</taxon>
        <taxon>Embryophyta</taxon>
        <taxon>Tracheophyta</taxon>
        <taxon>Spermatophyta</taxon>
        <taxon>Magnoliopsida</taxon>
        <taxon>eudicotyledons</taxon>
        <taxon>Gunneridae</taxon>
        <taxon>Pentapetalae</taxon>
        <taxon>rosids</taxon>
        <taxon>fabids</taxon>
        <taxon>Fabales</taxon>
        <taxon>Fabaceae</taxon>
        <taxon>Papilionoideae</taxon>
        <taxon>50 kb inversion clade</taxon>
        <taxon>NPAAA clade</taxon>
        <taxon>indigoferoid/millettioid clade</taxon>
        <taxon>Phaseoleae</taxon>
        <taxon>Clitoria</taxon>
    </lineage>
</organism>
<dbReference type="GO" id="GO:0004867">
    <property type="term" value="F:serine-type endopeptidase inhibitor activity"/>
    <property type="evidence" value="ECO:0007669"/>
    <property type="project" value="UniProtKB-KW"/>
</dbReference>
<dbReference type="Pfam" id="PF00197">
    <property type="entry name" value="Kunitz_legume"/>
    <property type="match status" value="1"/>
</dbReference>
<evidence type="ECO:0000256" key="3">
    <source>
        <dbReference type="ARBA" id="ARBA00023157"/>
    </source>
</evidence>
<dbReference type="AlphaFoldDB" id="A0AAN9IBE8"/>
<sequence length="215" mass="22990">MKSATLLTVSFFLFSFITNLPLIFSKGAEQVLDTNGNPIFPGSRVYIMPAIFGAAGGGVRLGQTGNSTCPVTVLQDYSEVVTGLSVKFTILADVSTGIIFTGTELEIEFEEKPACASSSKWVVVVDDFPGGAWVGIGGDEDHQGKQVLSGGRFNIQKYDVAYKIVFCPEVTAPPGLCYDIGRRDNNENGRRLVLTNGDPYQVVFVDADATGTTTV</sequence>
<dbReference type="Gene3D" id="2.80.10.50">
    <property type="match status" value="1"/>
</dbReference>
<keyword evidence="2" id="KW-0722">Serine protease inhibitor</keyword>
<reference evidence="5 6" key="1">
    <citation type="submission" date="2024-01" db="EMBL/GenBank/DDBJ databases">
        <title>The genomes of 5 underutilized Papilionoideae crops provide insights into root nodulation and disease resistance.</title>
        <authorList>
            <person name="Yuan L."/>
        </authorList>
    </citation>
    <scope>NUCLEOTIDE SEQUENCE [LARGE SCALE GENOMIC DNA]</scope>
    <source>
        <strain evidence="5">LY-2023</strain>
        <tissue evidence="5">Leaf</tissue>
    </source>
</reference>
<keyword evidence="3" id="KW-1015">Disulfide bond</keyword>
<keyword evidence="6" id="KW-1185">Reference proteome</keyword>
<name>A0AAN9IBE8_CLITE</name>
<dbReference type="PANTHER" id="PTHR33107">
    <property type="entry name" value="KUNITZ TRYPSIN INHIBITOR 2"/>
    <property type="match status" value="1"/>
</dbReference>
<dbReference type="CDD" id="cd23377">
    <property type="entry name" value="beta-trefoil_STI_MP4-like"/>
    <property type="match status" value="1"/>
</dbReference>
<evidence type="ECO:0000256" key="2">
    <source>
        <dbReference type="ARBA" id="ARBA00022900"/>
    </source>
</evidence>
<dbReference type="SMART" id="SM00452">
    <property type="entry name" value="STI"/>
    <property type="match status" value="1"/>
</dbReference>
<evidence type="ECO:0000256" key="1">
    <source>
        <dbReference type="ARBA" id="ARBA00022690"/>
    </source>
</evidence>
<proteinExistence type="predicted"/>
<gene>
    <name evidence="5" type="ORF">RJT34_26186</name>
</gene>
<dbReference type="InterPro" id="IPR011065">
    <property type="entry name" value="Kunitz_inhibitor_STI-like_sf"/>
</dbReference>
<dbReference type="SUPFAM" id="SSF50386">
    <property type="entry name" value="STI-like"/>
    <property type="match status" value="1"/>
</dbReference>
<evidence type="ECO:0000256" key="4">
    <source>
        <dbReference type="SAM" id="SignalP"/>
    </source>
</evidence>
<dbReference type="EMBL" id="JAYKXN010000007">
    <property type="protein sequence ID" value="KAK7270775.1"/>
    <property type="molecule type" value="Genomic_DNA"/>
</dbReference>
<dbReference type="PANTHER" id="PTHR33107:SF21">
    <property type="entry name" value="KUNITZ FAMILY TRYPSIN AND PROTEASE INHIBITOR PROTEIN"/>
    <property type="match status" value="1"/>
</dbReference>
<dbReference type="Proteomes" id="UP001359559">
    <property type="component" value="Unassembled WGS sequence"/>
</dbReference>